<evidence type="ECO:0000313" key="2">
    <source>
        <dbReference type="Proteomes" id="UP000254621"/>
    </source>
</evidence>
<dbReference type="AlphaFoldDB" id="A0A380P3T6"/>
<organism evidence="1 2">
    <name type="scientific">Weissella viridescens</name>
    <name type="common">Lactobacillus viridescens</name>
    <dbReference type="NCBI Taxonomy" id="1629"/>
    <lineage>
        <taxon>Bacteria</taxon>
        <taxon>Bacillati</taxon>
        <taxon>Bacillota</taxon>
        <taxon>Bacilli</taxon>
        <taxon>Lactobacillales</taxon>
        <taxon>Lactobacillaceae</taxon>
        <taxon>Weissella</taxon>
    </lineage>
</organism>
<protein>
    <submittedName>
        <fullName evidence="1">Uncharacterized protein</fullName>
    </submittedName>
</protein>
<gene>
    <name evidence="1" type="ORF">NCTC13645_01805</name>
</gene>
<proteinExistence type="predicted"/>
<evidence type="ECO:0000313" key="1">
    <source>
        <dbReference type="EMBL" id="SUP59547.1"/>
    </source>
</evidence>
<dbReference type="EMBL" id="UHIV01000004">
    <property type="protein sequence ID" value="SUP59547.1"/>
    <property type="molecule type" value="Genomic_DNA"/>
</dbReference>
<sequence>MAEKILLIGGSANGFGRETESDSASYQMVSALLKRGCEVF</sequence>
<accession>A0A380P3T6</accession>
<name>A0A380P3T6_WEIVI</name>
<reference evidence="1 2" key="1">
    <citation type="submission" date="2018-06" db="EMBL/GenBank/DDBJ databases">
        <authorList>
            <consortium name="Pathogen Informatics"/>
            <person name="Doyle S."/>
        </authorList>
    </citation>
    <scope>NUCLEOTIDE SEQUENCE [LARGE SCALE GENOMIC DNA]</scope>
    <source>
        <strain evidence="1 2">NCTC13645</strain>
    </source>
</reference>
<dbReference type="Proteomes" id="UP000254621">
    <property type="component" value="Unassembled WGS sequence"/>
</dbReference>